<dbReference type="InterPro" id="IPR004165">
    <property type="entry name" value="CoA_trans_fam_I"/>
</dbReference>
<dbReference type="Gene3D" id="3.40.1080.10">
    <property type="entry name" value="Glutaconate Coenzyme A-transferase"/>
    <property type="match status" value="1"/>
</dbReference>
<comment type="caution">
    <text evidence="1">The sequence shown here is derived from an EMBL/GenBank/DDBJ whole genome shotgun (WGS) entry which is preliminary data.</text>
</comment>
<organism evidence="1">
    <name type="scientific">Archaeoglobus fulgidus</name>
    <dbReference type="NCBI Taxonomy" id="2234"/>
    <lineage>
        <taxon>Archaea</taxon>
        <taxon>Methanobacteriati</taxon>
        <taxon>Methanobacteriota</taxon>
        <taxon>Archaeoglobi</taxon>
        <taxon>Archaeoglobales</taxon>
        <taxon>Archaeoglobaceae</taxon>
        <taxon>Archaeoglobus</taxon>
    </lineage>
</organism>
<gene>
    <name evidence="1" type="ORF">ENW66_05955</name>
</gene>
<dbReference type="GO" id="GO:0008410">
    <property type="term" value="F:CoA-transferase activity"/>
    <property type="evidence" value="ECO:0007669"/>
    <property type="project" value="InterPro"/>
</dbReference>
<protein>
    <submittedName>
        <fullName evidence="1">CoA-transferase</fullName>
    </submittedName>
</protein>
<dbReference type="SMART" id="SM00882">
    <property type="entry name" value="CoA_trans"/>
    <property type="match status" value="1"/>
</dbReference>
<dbReference type="Pfam" id="PF01144">
    <property type="entry name" value="CoA_trans"/>
    <property type="match status" value="1"/>
</dbReference>
<dbReference type="SUPFAM" id="SSF100950">
    <property type="entry name" value="NagB/RpiA/CoA transferase-like"/>
    <property type="match status" value="1"/>
</dbReference>
<name>A0A7C3RDP1_ARCFL</name>
<reference evidence="1" key="1">
    <citation type="journal article" date="2020" name="mSystems">
        <title>Genome- and Community-Level Interaction Insights into Carbon Utilization and Element Cycling Functions of Hydrothermarchaeota in Hydrothermal Sediment.</title>
        <authorList>
            <person name="Zhou Z."/>
            <person name="Liu Y."/>
            <person name="Xu W."/>
            <person name="Pan J."/>
            <person name="Luo Z.H."/>
            <person name="Li M."/>
        </authorList>
    </citation>
    <scope>NUCLEOTIDE SEQUENCE [LARGE SCALE GENOMIC DNA]</scope>
    <source>
        <strain evidence="1">SpSt-87</strain>
    </source>
</reference>
<accession>A0A7C3RDP1</accession>
<dbReference type="AlphaFoldDB" id="A0A7C3RDP1"/>
<proteinExistence type="predicted"/>
<evidence type="ECO:0000313" key="1">
    <source>
        <dbReference type="EMBL" id="HFW32480.1"/>
    </source>
</evidence>
<keyword evidence="1" id="KW-0808">Transferase</keyword>
<sequence length="241" mass="26831">MSEKVVTLKEAIREVKNGDIVAFGGVLDSRFPMAAIYEIMRQQKKKLIVLAILSLHDPAVGAGCIRGFIGCYLGAFGKGPCIEREYSKGNLIIEDLGHNDSLLVLMAATFGLNFVASNYTKGSDIINPKYSKIEKIRELARNKEKIPKKKYVLMEDPFTENGDERVLLPAIKPDVAILHVQQVRTEGTCRIFGVEGADQFAALAADKVIVIAEEIVPEEYLRKDVLHSHITLTVFQSNRYH</sequence>
<dbReference type="EMBL" id="DTLB01000036">
    <property type="protein sequence ID" value="HFW32480.1"/>
    <property type="molecule type" value="Genomic_DNA"/>
</dbReference>
<dbReference type="InterPro" id="IPR037171">
    <property type="entry name" value="NagB/RpiA_transferase-like"/>
</dbReference>